<organism evidence="1 2">
    <name type="scientific">Hoyosella rhizosphaerae</name>
    <dbReference type="NCBI Taxonomy" id="1755582"/>
    <lineage>
        <taxon>Bacteria</taxon>
        <taxon>Bacillati</taxon>
        <taxon>Actinomycetota</taxon>
        <taxon>Actinomycetes</taxon>
        <taxon>Mycobacteriales</taxon>
        <taxon>Hoyosellaceae</taxon>
        <taxon>Hoyosella</taxon>
    </lineage>
</organism>
<proteinExistence type="predicted"/>
<dbReference type="EMBL" id="BMJH01000002">
    <property type="protein sequence ID" value="GGC68015.1"/>
    <property type="molecule type" value="Genomic_DNA"/>
</dbReference>
<comment type="caution">
    <text evidence="1">The sequence shown here is derived from an EMBL/GenBank/DDBJ whole genome shotgun (WGS) entry which is preliminary data.</text>
</comment>
<name>A0A916UCP2_9ACTN</name>
<sequence length="68" mass="7269">MWISGRCWGLNFQEPQSVCQASGLYFVDEGAFGAGVELDFSDEDVVLAAALVDVAGLVDVVAARLSFR</sequence>
<reference evidence="1" key="1">
    <citation type="journal article" date="2014" name="Int. J. Syst. Evol. Microbiol.">
        <title>Complete genome sequence of Corynebacterium casei LMG S-19264T (=DSM 44701T), isolated from a smear-ripened cheese.</title>
        <authorList>
            <consortium name="US DOE Joint Genome Institute (JGI-PGF)"/>
            <person name="Walter F."/>
            <person name="Albersmeier A."/>
            <person name="Kalinowski J."/>
            <person name="Ruckert C."/>
        </authorList>
    </citation>
    <scope>NUCLEOTIDE SEQUENCE</scope>
    <source>
        <strain evidence="1">CGMCC 1.15478</strain>
    </source>
</reference>
<keyword evidence="2" id="KW-1185">Reference proteome</keyword>
<dbReference type="AlphaFoldDB" id="A0A916UCP2"/>
<evidence type="ECO:0000313" key="2">
    <source>
        <dbReference type="Proteomes" id="UP000641514"/>
    </source>
</evidence>
<dbReference type="Proteomes" id="UP000641514">
    <property type="component" value="Unassembled WGS sequence"/>
</dbReference>
<accession>A0A916UCP2</accession>
<evidence type="ECO:0000313" key="1">
    <source>
        <dbReference type="EMBL" id="GGC68015.1"/>
    </source>
</evidence>
<reference evidence="1" key="2">
    <citation type="submission" date="2020-09" db="EMBL/GenBank/DDBJ databases">
        <authorList>
            <person name="Sun Q."/>
            <person name="Zhou Y."/>
        </authorList>
    </citation>
    <scope>NUCLEOTIDE SEQUENCE</scope>
    <source>
        <strain evidence="1">CGMCC 1.15478</strain>
    </source>
</reference>
<protein>
    <submittedName>
        <fullName evidence="1">Uncharacterized protein</fullName>
    </submittedName>
</protein>
<gene>
    <name evidence="1" type="ORF">GCM10011410_20910</name>
</gene>